<gene>
    <name evidence="4" type="ORF">OCL06_14710</name>
</gene>
<dbReference type="Proteomes" id="UP001209257">
    <property type="component" value="Unassembled WGS sequence"/>
</dbReference>
<name>A0ABT2VVG8_9ALTE</name>
<evidence type="ECO:0000256" key="1">
    <source>
        <dbReference type="SAM" id="SignalP"/>
    </source>
</evidence>
<feature type="chain" id="PRO_5045799523" evidence="1">
    <location>
        <begin position="24"/>
        <end position="469"/>
    </location>
</feature>
<sequence length="469" mass="51375">MKRIFSQLITPIMFAVMSASVTASDFPSTPPAPGEPKDFALPSVSSYTLPNGLQVTFIPYGETPKSTMVLQFDTGNQHDDTQGGLADIVFELLKQGTDTLDASAIATQAASMGGQVSTRVGMNSSHIALDVLSEFNREAVSLLATLVASSMFEETDLQRAIQNQWRDIEVARSRAQGQAVVAFYEKMYGEHPYSHIYPTKAELHSITRDDVREFAETYLTASNAHLYIAGRFNQTQMQNAIRNAFEDLPAGGPIAPVAPPAQQAAPGLTLIPREGAVQATVRIGQRTVPMSHKDYVPLEVMNTLLGGMFSSRITQNIREDKGYTYSPRSALYSYKDASVWYQAADIQAESTGDAINEIVKEISGLQEIPPPAEELQGVKNYMSGLFVLRNSSRAGVIAQLVRLNVNDLPQARLTDYISMVNQVSAEQVSRVAVEYLNLDDMSVIVVGDKQQMNEQLSVVEKLPVTQLEK</sequence>
<dbReference type="RefSeq" id="WP_262995904.1">
    <property type="nucleotide sequence ID" value="NZ_JAOTJC010000013.1"/>
</dbReference>
<keyword evidence="5" id="KW-1185">Reference proteome</keyword>
<dbReference type="Pfam" id="PF00675">
    <property type="entry name" value="Peptidase_M16"/>
    <property type="match status" value="1"/>
</dbReference>
<dbReference type="PANTHER" id="PTHR11851:SF224">
    <property type="entry name" value="PROCESSING PROTEASE"/>
    <property type="match status" value="1"/>
</dbReference>
<protein>
    <submittedName>
        <fullName evidence="4">Insulinase family protein</fullName>
    </submittedName>
</protein>
<evidence type="ECO:0000313" key="4">
    <source>
        <dbReference type="EMBL" id="MCU7555839.1"/>
    </source>
</evidence>
<dbReference type="InterPro" id="IPR011765">
    <property type="entry name" value="Pept_M16_N"/>
</dbReference>
<accession>A0ABT2VVG8</accession>
<evidence type="ECO:0000313" key="5">
    <source>
        <dbReference type="Proteomes" id="UP001209257"/>
    </source>
</evidence>
<dbReference type="InterPro" id="IPR007863">
    <property type="entry name" value="Peptidase_M16_C"/>
</dbReference>
<organism evidence="4 5">
    <name type="scientific">Alteromonas salexigens</name>
    <dbReference type="NCBI Taxonomy" id="2982530"/>
    <lineage>
        <taxon>Bacteria</taxon>
        <taxon>Pseudomonadati</taxon>
        <taxon>Pseudomonadota</taxon>
        <taxon>Gammaproteobacteria</taxon>
        <taxon>Alteromonadales</taxon>
        <taxon>Alteromonadaceae</taxon>
        <taxon>Alteromonas/Salinimonas group</taxon>
        <taxon>Alteromonas</taxon>
    </lineage>
</organism>
<dbReference type="Pfam" id="PF05193">
    <property type="entry name" value="Peptidase_M16_C"/>
    <property type="match status" value="1"/>
</dbReference>
<reference evidence="5" key="1">
    <citation type="submission" date="2023-07" db="EMBL/GenBank/DDBJ databases">
        <title>Study on multiphase classification of strain Alteromonas salexigens isolated from the Yellow Sea.</title>
        <authorList>
            <person name="Sun L."/>
        </authorList>
    </citation>
    <scope>NUCLEOTIDE SEQUENCE [LARGE SCALE GENOMIC DNA]</scope>
    <source>
        <strain evidence="5">ASW11-19</strain>
    </source>
</reference>
<feature type="domain" description="Peptidase M16 N-terminal" evidence="2">
    <location>
        <begin position="63"/>
        <end position="192"/>
    </location>
</feature>
<dbReference type="EMBL" id="JAOTJC010000013">
    <property type="protein sequence ID" value="MCU7555839.1"/>
    <property type="molecule type" value="Genomic_DNA"/>
</dbReference>
<dbReference type="SUPFAM" id="SSF63411">
    <property type="entry name" value="LuxS/MPP-like metallohydrolase"/>
    <property type="match status" value="2"/>
</dbReference>
<evidence type="ECO:0000259" key="3">
    <source>
        <dbReference type="Pfam" id="PF05193"/>
    </source>
</evidence>
<proteinExistence type="predicted"/>
<feature type="domain" description="Peptidase M16 C-terminal" evidence="3">
    <location>
        <begin position="205"/>
        <end position="380"/>
    </location>
</feature>
<evidence type="ECO:0000259" key="2">
    <source>
        <dbReference type="Pfam" id="PF00675"/>
    </source>
</evidence>
<dbReference type="Gene3D" id="3.30.830.10">
    <property type="entry name" value="Metalloenzyme, LuxS/M16 peptidase-like"/>
    <property type="match status" value="2"/>
</dbReference>
<comment type="caution">
    <text evidence="4">The sequence shown here is derived from an EMBL/GenBank/DDBJ whole genome shotgun (WGS) entry which is preliminary data.</text>
</comment>
<feature type="signal peptide" evidence="1">
    <location>
        <begin position="1"/>
        <end position="23"/>
    </location>
</feature>
<keyword evidence="1" id="KW-0732">Signal</keyword>
<dbReference type="InterPro" id="IPR011249">
    <property type="entry name" value="Metalloenz_LuxS/M16"/>
</dbReference>
<dbReference type="InterPro" id="IPR050361">
    <property type="entry name" value="MPP/UQCRC_Complex"/>
</dbReference>
<dbReference type="PANTHER" id="PTHR11851">
    <property type="entry name" value="METALLOPROTEASE"/>
    <property type="match status" value="1"/>
</dbReference>